<name>A0A3N4HV03_ASCIM</name>
<organism evidence="2 3">
    <name type="scientific">Ascobolus immersus RN42</name>
    <dbReference type="NCBI Taxonomy" id="1160509"/>
    <lineage>
        <taxon>Eukaryota</taxon>
        <taxon>Fungi</taxon>
        <taxon>Dikarya</taxon>
        <taxon>Ascomycota</taxon>
        <taxon>Pezizomycotina</taxon>
        <taxon>Pezizomycetes</taxon>
        <taxon>Pezizales</taxon>
        <taxon>Ascobolaceae</taxon>
        <taxon>Ascobolus</taxon>
    </lineage>
</organism>
<accession>A0A3N4HV03</accession>
<keyword evidence="3" id="KW-1185">Reference proteome</keyword>
<evidence type="ECO:0000313" key="3">
    <source>
        <dbReference type="Proteomes" id="UP000275078"/>
    </source>
</evidence>
<keyword evidence="1" id="KW-0812">Transmembrane</keyword>
<sequence>MAIVCVRIVQDARASQNNIAIRIKAMCSDTQERAPTWWSNIPFRSRELTTIVILPRIFPMIFVELLPPSIALRIFPLIFFFFF</sequence>
<keyword evidence="1" id="KW-0472">Membrane</keyword>
<reference evidence="2 3" key="1">
    <citation type="journal article" date="2018" name="Nat. Ecol. Evol.">
        <title>Pezizomycetes genomes reveal the molecular basis of ectomycorrhizal truffle lifestyle.</title>
        <authorList>
            <person name="Murat C."/>
            <person name="Payen T."/>
            <person name="Noel B."/>
            <person name="Kuo A."/>
            <person name="Morin E."/>
            <person name="Chen J."/>
            <person name="Kohler A."/>
            <person name="Krizsan K."/>
            <person name="Balestrini R."/>
            <person name="Da Silva C."/>
            <person name="Montanini B."/>
            <person name="Hainaut M."/>
            <person name="Levati E."/>
            <person name="Barry K.W."/>
            <person name="Belfiori B."/>
            <person name="Cichocki N."/>
            <person name="Clum A."/>
            <person name="Dockter R.B."/>
            <person name="Fauchery L."/>
            <person name="Guy J."/>
            <person name="Iotti M."/>
            <person name="Le Tacon F."/>
            <person name="Lindquist E.A."/>
            <person name="Lipzen A."/>
            <person name="Malagnac F."/>
            <person name="Mello A."/>
            <person name="Molinier V."/>
            <person name="Miyauchi S."/>
            <person name="Poulain J."/>
            <person name="Riccioni C."/>
            <person name="Rubini A."/>
            <person name="Sitrit Y."/>
            <person name="Splivallo R."/>
            <person name="Traeger S."/>
            <person name="Wang M."/>
            <person name="Zifcakova L."/>
            <person name="Wipf D."/>
            <person name="Zambonelli A."/>
            <person name="Paolocci F."/>
            <person name="Nowrousian M."/>
            <person name="Ottonello S."/>
            <person name="Baldrian P."/>
            <person name="Spatafora J.W."/>
            <person name="Henrissat B."/>
            <person name="Nagy L.G."/>
            <person name="Aury J.M."/>
            <person name="Wincker P."/>
            <person name="Grigoriev I.V."/>
            <person name="Bonfante P."/>
            <person name="Martin F.M."/>
        </authorList>
    </citation>
    <scope>NUCLEOTIDE SEQUENCE [LARGE SCALE GENOMIC DNA]</scope>
    <source>
        <strain evidence="2 3">RN42</strain>
    </source>
</reference>
<dbReference type="AlphaFoldDB" id="A0A3N4HV03"/>
<feature type="transmembrane region" description="Helical" evidence="1">
    <location>
        <begin position="57"/>
        <end position="82"/>
    </location>
</feature>
<dbReference type="EMBL" id="ML119722">
    <property type="protein sequence ID" value="RPA77693.1"/>
    <property type="molecule type" value="Genomic_DNA"/>
</dbReference>
<evidence type="ECO:0000313" key="2">
    <source>
        <dbReference type="EMBL" id="RPA77693.1"/>
    </source>
</evidence>
<gene>
    <name evidence="2" type="ORF">BJ508DRAFT_165171</name>
</gene>
<proteinExistence type="predicted"/>
<protein>
    <submittedName>
        <fullName evidence="2">Uncharacterized protein</fullName>
    </submittedName>
</protein>
<dbReference type="Proteomes" id="UP000275078">
    <property type="component" value="Unassembled WGS sequence"/>
</dbReference>
<keyword evidence="1" id="KW-1133">Transmembrane helix</keyword>
<evidence type="ECO:0000256" key="1">
    <source>
        <dbReference type="SAM" id="Phobius"/>
    </source>
</evidence>